<accession>A0A160TBX9</accession>
<dbReference type="AlphaFoldDB" id="A0A160TBX9"/>
<proteinExistence type="predicted"/>
<dbReference type="Pfam" id="PF04307">
    <property type="entry name" value="YdjM"/>
    <property type="match status" value="1"/>
</dbReference>
<evidence type="ECO:0008006" key="3">
    <source>
        <dbReference type="Google" id="ProtNLM"/>
    </source>
</evidence>
<protein>
    <recommendedName>
        <fullName evidence="3">Metal-dependent hydrolase</fullName>
    </recommendedName>
</protein>
<evidence type="ECO:0000256" key="1">
    <source>
        <dbReference type="SAM" id="Phobius"/>
    </source>
</evidence>
<feature type="transmembrane region" description="Helical" evidence="1">
    <location>
        <begin position="70"/>
        <end position="88"/>
    </location>
</feature>
<evidence type="ECO:0000313" key="2">
    <source>
        <dbReference type="EMBL" id="CUS40454.1"/>
    </source>
</evidence>
<feature type="transmembrane region" description="Helical" evidence="1">
    <location>
        <begin position="100"/>
        <end position="118"/>
    </location>
</feature>
<sequence>MATTVGHALAGVDCLLIYRAINPSKNVKLGVLSLLGMMFFANAPDLDIIVSAFLSNDHLKYHGQQSHTPFYMLFFSLMVALLLLKTPLRSFTNYSLGEQSYKTVFSLVFIALLSHSVLDLFTGPLRGLHNSFGTPILAPFWPDRISSPITLLIGPHHDTADRFFDWYNVWVVLSELLIFVPITFMILLLSKKMR</sequence>
<gene>
    <name evidence="2" type="ORF">MGWOODY_Tha1558</name>
</gene>
<feature type="transmembrane region" description="Helical" evidence="1">
    <location>
        <begin position="167"/>
        <end position="189"/>
    </location>
</feature>
<organism evidence="2">
    <name type="scientific">hydrothermal vent metagenome</name>
    <dbReference type="NCBI Taxonomy" id="652676"/>
    <lineage>
        <taxon>unclassified sequences</taxon>
        <taxon>metagenomes</taxon>
        <taxon>ecological metagenomes</taxon>
    </lineage>
</organism>
<dbReference type="InterPro" id="IPR007404">
    <property type="entry name" value="YdjM-like"/>
</dbReference>
<name>A0A160TBX9_9ZZZZ</name>
<dbReference type="EMBL" id="CZQC01000015">
    <property type="protein sequence ID" value="CUS40454.1"/>
    <property type="molecule type" value="Genomic_DNA"/>
</dbReference>
<keyword evidence="1" id="KW-0472">Membrane</keyword>
<keyword evidence="1" id="KW-0812">Transmembrane</keyword>
<reference evidence="2" key="1">
    <citation type="submission" date="2015-10" db="EMBL/GenBank/DDBJ databases">
        <authorList>
            <person name="Gilbert D.G."/>
        </authorList>
    </citation>
    <scope>NUCLEOTIDE SEQUENCE</scope>
</reference>
<keyword evidence="1" id="KW-1133">Transmembrane helix</keyword>
<feature type="transmembrane region" description="Helical" evidence="1">
    <location>
        <begin position="29"/>
        <end position="50"/>
    </location>
</feature>